<keyword evidence="5 8" id="KW-0067">ATP-binding</keyword>
<keyword evidence="12" id="KW-1185">Reference proteome</keyword>
<feature type="binding site" evidence="9">
    <location>
        <position position="89"/>
    </location>
    <ligand>
        <name>ATP</name>
        <dbReference type="ChEBI" id="CHEBI:30616"/>
    </ligand>
</feature>
<evidence type="ECO:0000256" key="4">
    <source>
        <dbReference type="ARBA" id="ARBA00022741"/>
    </source>
</evidence>
<dbReference type="PROSITE" id="PS00298">
    <property type="entry name" value="HSP90"/>
    <property type="match status" value="1"/>
</dbReference>
<evidence type="ECO:0000256" key="8">
    <source>
        <dbReference type="HAMAP-Rule" id="MF_00505"/>
    </source>
</evidence>
<dbReference type="GO" id="GO:0005524">
    <property type="term" value="F:ATP binding"/>
    <property type="evidence" value="ECO:0007669"/>
    <property type="project" value="UniProtKB-UniRule"/>
</dbReference>
<dbReference type="STRING" id="1134406.ADN00_00990"/>
<comment type="caution">
    <text evidence="11">The sequence shown here is derived from an EMBL/GenBank/DDBJ whole genome shotgun (WGS) entry which is preliminary data.</text>
</comment>
<evidence type="ECO:0000256" key="6">
    <source>
        <dbReference type="ARBA" id="ARBA00023016"/>
    </source>
</evidence>
<dbReference type="InterPro" id="IPR020575">
    <property type="entry name" value="Hsp90_N"/>
</dbReference>
<keyword evidence="6 8" id="KW-0346">Stress response</keyword>
<keyword evidence="4 8" id="KW-0547">Nucleotide-binding</keyword>
<dbReference type="Gene3D" id="3.40.50.11260">
    <property type="match status" value="1"/>
</dbReference>
<evidence type="ECO:0000256" key="10">
    <source>
        <dbReference type="SAM" id="Coils"/>
    </source>
</evidence>
<dbReference type="SUPFAM" id="SSF54211">
    <property type="entry name" value="Ribosomal protein S5 domain 2-like"/>
    <property type="match status" value="1"/>
</dbReference>
<feature type="binding site" evidence="9">
    <location>
        <position position="42"/>
    </location>
    <ligand>
        <name>ATP</name>
        <dbReference type="ChEBI" id="CHEBI:30616"/>
    </ligand>
</feature>
<dbReference type="PIRSF" id="PIRSF002583">
    <property type="entry name" value="Hsp90"/>
    <property type="match status" value="1"/>
</dbReference>
<keyword evidence="10" id="KW-0175">Coiled coil</keyword>
<name>A0A0P6XMQ3_9CHLR</name>
<dbReference type="Gene3D" id="1.20.120.790">
    <property type="entry name" value="Heat shock protein 90, C-terminal domain"/>
    <property type="match status" value="1"/>
</dbReference>
<evidence type="ECO:0000256" key="1">
    <source>
        <dbReference type="ARBA" id="ARBA00004496"/>
    </source>
</evidence>
<evidence type="ECO:0000256" key="5">
    <source>
        <dbReference type="ARBA" id="ARBA00022840"/>
    </source>
</evidence>
<keyword evidence="3 8" id="KW-0963">Cytoplasm</keyword>
<dbReference type="InterPro" id="IPR020568">
    <property type="entry name" value="Ribosomal_Su5_D2-typ_SF"/>
</dbReference>
<feature type="region of interest" description="C" evidence="8">
    <location>
        <begin position="545"/>
        <end position="619"/>
    </location>
</feature>
<dbReference type="OrthoDB" id="9802640at2"/>
<dbReference type="GO" id="GO:0005737">
    <property type="term" value="C:cytoplasm"/>
    <property type="evidence" value="ECO:0007669"/>
    <property type="project" value="UniProtKB-SubCell"/>
</dbReference>
<feature type="binding site" evidence="9">
    <location>
        <position position="97"/>
    </location>
    <ligand>
        <name>ATP</name>
        <dbReference type="ChEBI" id="CHEBI:30616"/>
    </ligand>
</feature>
<evidence type="ECO:0000313" key="11">
    <source>
        <dbReference type="EMBL" id="KPL81128.1"/>
    </source>
</evidence>
<dbReference type="SUPFAM" id="SSF110942">
    <property type="entry name" value="HSP90 C-terminal domain"/>
    <property type="match status" value="1"/>
</dbReference>
<comment type="similarity">
    <text evidence="2 8">Belongs to the heat shock protein 90 family.</text>
</comment>
<dbReference type="InterPro" id="IPR036890">
    <property type="entry name" value="HATPase_C_sf"/>
</dbReference>
<dbReference type="AlphaFoldDB" id="A0A0P6XMQ3"/>
<accession>A0A0P6XMQ3</accession>
<dbReference type="GO" id="GO:0051082">
    <property type="term" value="F:unfolded protein binding"/>
    <property type="evidence" value="ECO:0007669"/>
    <property type="project" value="UniProtKB-UniRule"/>
</dbReference>
<protein>
    <recommendedName>
        <fullName evidence="8">Chaperone protein HtpG</fullName>
    </recommendedName>
    <alternativeName>
        <fullName evidence="8">Heat shock protein HtpG</fullName>
    </alternativeName>
    <alternativeName>
        <fullName evidence="8">High temperature protein G</fullName>
    </alternativeName>
</protein>
<dbReference type="Gene3D" id="3.30.230.80">
    <property type="match status" value="1"/>
</dbReference>
<comment type="caution">
    <text evidence="8">Lacks conserved residue(s) required for the propagation of feature annotation.</text>
</comment>
<feature type="binding site" evidence="9">
    <location>
        <begin position="126"/>
        <end position="131"/>
    </location>
    <ligand>
        <name>ATP</name>
        <dbReference type="ChEBI" id="CHEBI:30616"/>
    </ligand>
</feature>
<dbReference type="PANTHER" id="PTHR11528">
    <property type="entry name" value="HEAT SHOCK PROTEIN 90 FAMILY MEMBER"/>
    <property type="match status" value="1"/>
</dbReference>
<feature type="binding site" evidence="9">
    <location>
        <position position="38"/>
    </location>
    <ligand>
        <name>ATP</name>
        <dbReference type="ChEBI" id="CHEBI:30616"/>
    </ligand>
</feature>
<comment type="subcellular location">
    <subcellularLocation>
        <location evidence="1 8">Cytoplasm</location>
    </subcellularLocation>
</comment>
<dbReference type="FunFam" id="3.30.565.10:FF:000009">
    <property type="entry name" value="Molecular chaperone HtpG"/>
    <property type="match status" value="1"/>
</dbReference>
<dbReference type="Pfam" id="PF13589">
    <property type="entry name" value="HATPase_c_3"/>
    <property type="match status" value="1"/>
</dbReference>
<gene>
    <name evidence="8" type="primary">htpG</name>
    <name evidence="11" type="ORF">ADN00_00990</name>
</gene>
<feature type="binding site" evidence="9">
    <location>
        <position position="84"/>
    </location>
    <ligand>
        <name>ATP</name>
        <dbReference type="ChEBI" id="CHEBI:30616"/>
    </ligand>
</feature>
<dbReference type="CDD" id="cd16927">
    <property type="entry name" value="HATPase_Hsp90-like"/>
    <property type="match status" value="1"/>
</dbReference>
<keyword evidence="7 8" id="KW-0143">Chaperone</keyword>
<feature type="binding site" evidence="9">
    <location>
        <position position="177"/>
    </location>
    <ligand>
        <name>ATP</name>
        <dbReference type="ChEBI" id="CHEBI:30616"/>
    </ligand>
</feature>
<reference evidence="11 12" key="1">
    <citation type="submission" date="2015-07" db="EMBL/GenBank/DDBJ databases">
        <title>Genome sequence of Ornatilinea apprima DSM 23815.</title>
        <authorList>
            <person name="Hemp J."/>
            <person name="Ward L.M."/>
            <person name="Pace L.A."/>
            <person name="Fischer W.W."/>
        </authorList>
    </citation>
    <scope>NUCLEOTIDE SEQUENCE [LARGE SCALE GENOMIC DNA]</scope>
    <source>
        <strain evidence="11 12">P3M-1</strain>
    </source>
</reference>
<dbReference type="PRINTS" id="PR00775">
    <property type="entry name" value="HEATSHOCK90"/>
</dbReference>
<feature type="region of interest" description="A; substrate-binding" evidence="8">
    <location>
        <begin position="1"/>
        <end position="329"/>
    </location>
</feature>
<feature type="coiled-coil region" evidence="10">
    <location>
        <begin position="472"/>
        <end position="499"/>
    </location>
</feature>
<dbReference type="Pfam" id="PF00183">
    <property type="entry name" value="HSP90"/>
    <property type="match status" value="1"/>
</dbReference>
<dbReference type="RefSeq" id="WP_075061084.1">
    <property type="nucleotide sequence ID" value="NZ_LGCL01000002.1"/>
</dbReference>
<dbReference type="PATRIC" id="fig|1134406.4.peg.3597"/>
<comment type="subunit">
    <text evidence="8">Homodimer.</text>
</comment>
<dbReference type="GO" id="GO:0140662">
    <property type="term" value="F:ATP-dependent protein folding chaperone"/>
    <property type="evidence" value="ECO:0007669"/>
    <property type="project" value="InterPro"/>
</dbReference>
<dbReference type="InterPro" id="IPR037196">
    <property type="entry name" value="HSP90_C"/>
</dbReference>
<dbReference type="Gene3D" id="3.30.565.10">
    <property type="entry name" value="Histidine kinase-like ATPase, C-terminal domain"/>
    <property type="match status" value="1"/>
</dbReference>
<dbReference type="SUPFAM" id="SSF55874">
    <property type="entry name" value="ATPase domain of HSP90 chaperone/DNA topoisomerase II/histidine kinase"/>
    <property type="match status" value="1"/>
</dbReference>
<dbReference type="EMBL" id="LGCL01000002">
    <property type="protein sequence ID" value="KPL81128.1"/>
    <property type="molecule type" value="Genomic_DNA"/>
</dbReference>
<dbReference type="Proteomes" id="UP000050417">
    <property type="component" value="Unassembled WGS sequence"/>
</dbReference>
<evidence type="ECO:0000256" key="2">
    <source>
        <dbReference type="ARBA" id="ARBA00008239"/>
    </source>
</evidence>
<dbReference type="HAMAP" id="MF_00505">
    <property type="entry name" value="HSP90"/>
    <property type="match status" value="1"/>
</dbReference>
<dbReference type="InterPro" id="IPR019805">
    <property type="entry name" value="Heat_shock_protein_90_CS"/>
</dbReference>
<feature type="binding site" evidence="9">
    <location>
        <position position="329"/>
    </location>
    <ligand>
        <name>ATP</name>
        <dbReference type="ChEBI" id="CHEBI:30616"/>
    </ligand>
</feature>
<evidence type="ECO:0000313" key="12">
    <source>
        <dbReference type="Proteomes" id="UP000050417"/>
    </source>
</evidence>
<evidence type="ECO:0000256" key="9">
    <source>
        <dbReference type="PIRSR" id="PIRSR002583-1"/>
    </source>
</evidence>
<dbReference type="InterPro" id="IPR001404">
    <property type="entry name" value="Hsp90_fam"/>
</dbReference>
<organism evidence="11 12">
    <name type="scientific">Ornatilinea apprima</name>
    <dbReference type="NCBI Taxonomy" id="1134406"/>
    <lineage>
        <taxon>Bacteria</taxon>
        <taxon>Bacillati</taxon>
        <taxon>Chloroflexota</taxon>
        <taxon>Anaerolineae</taxon>
        <taxon>Anaerolineales</taxon>
        <taxon>Anaerolineaceae</taxon>
        <taxon>Ornatilinea</taxon>
    </lineage>
</organism>
<dbReference type="NCBIfam" id="NF003555">
    <property type="entry name" value="PRK05218.1"/>
    <property type="match status" value="1"/>
</dbReference>
<evidence type="ECO:0000256" key="7">
    <source>
        <dbReference type="ARBA" id="ARBA00023186"/>
    </source>
</evidence>
<proteinExistence type="inferred from homology"/>
<dbReference type="GO" id="GO:0016887">
    <property type="term" value="F:ATP hydrolysis activity"/>
    <property type="evidence" value="ECO:0007669"/>
    <property type="project" value="InterPro"/>
</dbReference>
<comment type="function">
    <text evidence="8">Molecular chaperone. Has ATPase activity.</text>
</comment>
<feature type="binding site" evidence="9">
    <location>
        <begin position="104"/>
        <end position="105"/>
    </location>
    <ligand>
        <name>ATP</name>
        <dbReference type="ChEBI" id="CHEBI:30616"/>
    </ligand>
</feature>
<sequence length="619" mass="71436">MVEPQSANRSIPFKAETIQLLNILIHSLYNDREVFLRELISNASDALTRLNFELLTNREVFEAEAEPKIHIRTYPDEKLLVITDSGIGMNEAELIENLGTIAQSGARSFIQAAQEKNAHLSDIIGQFGVGFYSSFMVAEWIQVTSRSYRIEDSAATWFSEGAGTFNIEPAEYEHRGTQVKIKLKEDAAEFLEEFRLREIIRKHSDFIPYPIYLNEGEEKVNQQTALWRQSPQEVEETQLEDFYRQYTLDFEKPLLHLHMAVDAPLQMYALLFVPANPERNIFSPRKQDGLKLYARKILIQEYTQDLLPKSLRFIQGVVDSEDLPLNVSRESVQSTRLMAQLKKLITNRLIDTFSRLAKEKPEEYAKFWKTYSVFIKEGIATDEEYYEQFMPLLRYHSLKNTTEWISLDDYIESKPVDQQKIYYILGDDERSIINSPHLEVYKKRNLDVLLFTDPVDPFVLMRAKKYKDIELVNAATEKLDASESQAEDAEQEKPETQEKIHTVISRMKTVLGEKISDVRVTHQLVQSPARLIDAEGALTPELQRVYKMMDKEVETPARILEINPNHPIIQKLAEVSESEEIGKAVIAQIYENALLIEGLHPDPAGMIERIQKIMQSALE</sequence>
<evidence type="ECO:0000256" key="3">
    <source>
        <dbReference type="ARBA" id="ARBA00022490"/>
    </source>
</evidence>